<evidence type="ECO:0000256" key="10">
    <source>
        <dbReference type="HAMAP-Rule" id="MF_01463"/>
    </source>
</evidence>
<dbReference type="GO" id="GO:0005886">
    <property type="term" value="C:plasma membrane"/>
    <property type="evidence" value="ECO:0007669"/>
    <property type="project" value="UniProtKB-SubCell"/>
</dbReference>
<feature type="transmembrane region" description="Helical" evidence="10">
    <location>
        <begin position="371"/>
        <end position="390"/>
    </location>
</feature>
<dbReference type="Pfam" id="PF22599">
    <property type="entry name" value="SecDF_P1_head"/>
    <property type="match status" value="1"/>
</dbReference>
<evidence type="ECO:0000256" key="6">
    <source>
        <dbReference type="ARBA" id="ARBA00022927"/>
    </source>
</evidence>
<feature type="transmembrane region" description="Helical" evidence="10">
    <location>
        <begin position="21"/>
        <end position="38"/>
    </location>
</feature>
<evidence type="ECO:0000313" key="14">
    <source>
        <dbReference type="EMBL" id="VEN75099.1"/>
    </source>
</evidence>
<dbReference type="FunFam" id="1.20.1640.10:FF:000004">
    <property type="entry name" value="Protein translocase subunit SecD"/>
    <property type="match status" value="1"/>
</dbReference>
<feature type="domain" description="Protein export membrane protein SecD/SecF C-terminal" evidence="11">
    <location>
        <begin position="351"/>
        <end position="517"/>
    </location>
</feature>
<dbReference type="InterPro" id="IPR054384">
    <property type="entry name" value="SecDF_P1_head"/>
</dbReference>
<keyword evidence="8 10" id="KW-0811">Translocation</keyword>
<dbReference type="Pfam" id="PF21760">
    <property type="entry name" value="SecD_1st"/>
    <property type="match status" value="1"/>
</dbReference>
<proteinExistence type="inferred from homology"/>
<keyword evidence="6 10" id="KW-0653">Protein transport</keyword>
<dbReference type="Gene3D" id="3.30.1360.200">
    <property type="match status" value="1"/>
</dbReference>
<keyword evidence="5 10" id="KW-0812">Transmembrane</keyword>
<dbReference type="InterPro" id="IPR005791">
    <property type="entry name" value="SecD"/>
</dbReference>
<dbReference type="AlphaFoldDB" id="A0A484HK17"/>
<keyword evidence="4" id="KW-0997">Cell inner membrane</keyword>
<evidence type="ECO:0000256" key="1">
    <source>
        <dbReference type="ARBA" id="ARBA00004651"/>
    </source>
</evidence>
<dbReference type="InterPro" id="IPR055344">
    <property type="entry name" value="SecD_SecF_C_bact"/>
</dbReference>
<dbReference type="InterPro" id="IPR001036">
    <property type="entry name" value="Acrflvin-R"/>
</dbReference>
<evidence type="ECO:0000256" key="2">
    <source>
        <dbReference type="ARBA" id="ARBA00022448"/>
    </source>
</evidence>
<evidence type="ECO:0000259" key="11">
    <source>
        <dbReference type="Pfam" id="PF02355"/>
    </source>
</evidence>
<evidence type="ECO:0000256" key="4">
    <source>
        <dbReference type="ARBA" id="ARBA00022519"/>
    </source>
</evidence>
<reference evidence="14" key="1">
    <citation type="submission" date="2019-01" db="EMBL/GenBank/DDBJ databases">
        <authorList>
            <consortium name="Genoscope - CEA"/>
            <person name="William W."/>
        </authorList>
    </citation>
    <scope>NUCLEOTIDE SEQUENCE</scope>
    <source>
        <strain evidence="14">CR-1</strain>
    </source>
</reference>
<dbReference type="SUPFAM" id="SSF82866">
    <property type="entry name" value="Multidrug efflux transporter AcrB transmembrane domain"/>
    <property type="match status" value="1"/>
</dbReference>
<dbReference type="GO" id="GO:0015450">
    <property type="term" value="F:protein-transporting ATPase activity"/>
    <property type="evidence" value="ECO:0007669"/>
    <property type="project" value="InterPro"/>
</dbReference>
<keyword evidence="9 10" id="KW-0472">Membrane</keyword>
<keyword evidence="7 10" id="KW-1133">Transmembrane helix</keyword>
<feature type="domain" description="Protein translocase subunit SecDF P1" evidence="12">
    <location>
        <begin position="157"/>
        <end position="215"/>
    </location>
</feature>
<dbReference type="Pfam" id="PF02355">
    <property type="entry name" value="SecD_SecF_C"/>
    <property type="match status" value="1"/>
</dbReference>
<dbReference type="GO" id="GO:0043952">
    <property type="term" value="P:protein transport by the Sec complex"/>
    <property type="evidence" value="ECO:0007669"/>
    <property type="project" value="UniProtKB-UniRule"/>
</dbReference>
<feature type="transmembrane region" description="Helical" evidence="10">
    <location>
        <begin position="423"/>
        <end position="445"/>
    </location>
</feature>
<comment type="subunit">
    <text evidence="10">Forms a complex with SecF. Part of the essential Sec protein translocation apparatus which comprises SecA, SecYEG and auxiliary proteins SecDF. Other proteins may also be involved.</text>
</comment>
<dbReference type="InterPro" id="IPR022646">
    <property type="entry name" value="SecD/SecF_CS"/>
</dbReference>
<dbReference type="PANTHER" id="PTHR30081">
    <property type="entry name" value="PROTEIN-EXPORT MEMBRANE PROTEIN SEC"/>
    <property type="match status" value="1"/>
</dbReference>
<dbReference type="GO" id="GO:0006605">
    <property type="term" value="P:protein targeting"/>
    <property type="evidence" value="ECO:0007669"/>
    <property type="project" value="UniProtKB-UniRule"/>
</dbReference>
<keyword evidence="2 10" id="KW-0813">Transport</keyword>
<feature type="transmembrane region" description="Helical" evidence="10">
    <location>
        <begin position="466"/>
        <end position="488"/>
    </location>
</feature>
<evidence type="ECO:0000259" key="13">
    <source>
        <dbReference type="Pfam" id="PF22599"/>
    </source>
</evidence>
<dbReference type="PANTHER" id="PTHR30081:SF1">
    <property type="entry name" value="PROTEIN TRANSLOCASE SUBUNIT SECD"/>
    <property type="match status" value="1"/>
</dbReference>
<dbReference type="Gene3D" id="3.30.70.3400">
    <property type="match status" value="2"/>
</dbReference>
<name>A0A484HK17_9BACT</name>
<dbReference type="InterPro" id="IPR048631">
    <property type="entry name" value="SecD_1st"/>
</dbReference>
<dbReference type="EMBL" id="CAACVI010000049">
    <property type="protein sequence ID" value="VEN75099.1"/>
    <property type="molecule type" value="Genomic_DNA"/>
</dbReference>
<dbReference type="GO" id="GO:0065002">
    <property type="term" value="P:intracellular protein transmembrane transport"/>
    <property type="evidence" value="ECO:0007669"/>
    <property type="project" value="UniProtKB-UniRule"/>
</dbReference>
<comment type="subcellular location">
    <subcellularLocation>
        <location evidence="1 10">Cell membrane</location>
        <topology evidence="1 10">Multi-pass membrane protein</topology>
    </subcellularLocation>
</comment>
<evidence type="ECO:0000256" key="7">
    <source>
        <dbReference type="ARBA" id="ARBA00022989"/>
    </source>
</evidence>
<dbReference type="InterPro" id="IPR048634">
    <property type="entry name" value="SecD_SecF_C"/>
</dbReference>
<comment type="function">
    <text evidence="10">Part of the Sec protein translocase complex. Interacts with the SecYEG preprotein conducting channel. SecDF uses the proton motive force (PMF) to complete protein translocation after the ATP-dependent function of SecA.</text>
</comment>
<accession>A0A484HK17</accession>
<evidence type="ECO:0000259" key="12">
    <source>
        <dbReference type="Pfam" id="PF21760"/>
    </source>
</evidence>
<feature type="domain" description="SecDF P1 head subdomain" evidence="13">
    <location>
        <begin position="242"/>
        <end position="349"/>
    </location>
</feature>
<sequence length="532" mass="58454">MLSKVYRKEETQLKQLSWKHILAAVLILAAFVYVLPTFKPEMWPHKTINLGLDLQGGMHLVLEVDADKAVENKVALTAEALREGLRKEKIRRVRIERPGPLELSVNMPDGRAEAFNRFFEKEFGALVRSGEKRLDGRLSFSLSLDESESRHIKKLAVEQALETIRNRIDQFGVSEPDIRVQGQRRILIQLPGIKDTRRAKEIIGKTALLEFKLLDETMSPDTALKEGPPRGSEVLFQTASGRRSGEPLLVKKRAAITGTYLTDARVRIDSQFNEPYVGIEFDRKGARIFEKITGENINRRLAIVLDNKIYSAPVIKDRIPGGSASITGDFTMEEARDLAIVLRAGALPAPVEIIEERTVGPSLGTDSIKTGVISMLVGGLIVILFMLIYYKLSGLIANIALVMNIVLIAGGLAALQATLTLPGIAGIILTIGMAVDANVLIFERIREELDLGRTPLAAFEAGYERATLTILDANITTLIAAAVLFQFGTGPVKGFAVTLSLGVLASLFTALILTKLIFEYTLTKGKMKTISI</sequence>
<feature type="transmembrane region" description="Helical" evidence="10">
    <location>
        <begin position="395"/>
        <end position="417"/>
    </location>
</feature>
<dbReference type="NCBIfam" id="TIGR01129">
    <property type="entry name" value="secD"/>
    <property type="match status" value="1"/>
</dbReference>
<evidence type="ECO:0000256" key="5">
    <source>
        <dbReference type="ARBA" id="ARBA00022692"/>
    </source>
</evidence>
<evidence type="ECO:0000256" key="8">
    <source>
        <dbReference type="ARBA" id="ARBA00023010"/>
    </source>
</evidence>
<dbReference type="PRINTS" id="PR00702">
    <property type="entry name" value="ACRIFLAVINRP"/>
</dbReference>
<dbReference type="Pfam" id="PF07549">
    <property type="entry name" value="Sec_GG"/>
    <property type="match status" value="1"/>
</dbReference>
<dbReference type="HAMAP" id="MF_01463_B">
    <property type="entry name" value="SecD_B"/>
    <property type="match status" value="1"/>
</dbReference>
<dbReference type="FunFam" id="3.30.1360.200:FF:000002">
    <property type="entry name" value="Preprotein translocase subunit SecD"/>
    <property type="match status" value="1"/>
</dbReference>
<dbReference type="InterPro" id="IPR022813">
    <property type="entry name" value="SecD/SecF_arch_bac"/>
</dbReference>
<feature type="transmembrane region" description="Helical" evidence="10">
    <location>
        <begin position="494"/>
        <end position="518"/>
    </location>
</feature>
<evidence type="ECO:0000256" key="3">
    <source>
        <dbReference type="ARBA" id="ARBA00022475"/>
    </source>
</evidence>
<dbReference type="Gene3D" id="1.20.1640.10">
    <property type="entry name" value="Multidrug efflux transporter AcrB transmembrane domain"/>
    <property type="match status" value="1"/>
</dbReference>
<protein>
    <recommendedName>
        <fullName evidence="10">Protein translocase subunit SecD</fullName>
    </recommendedName>
</protein>
<evidence type="ECO:0000256" key="9">
    <source>
        <dbReference type="ARBA" id="ARBA00023136"/>
    </source>
</evidence>
<comment type="similarity">
    <text evidence="10">Belongs to the SecD/SecF family. SecD subfamily.</text>
</comment>
<dbReference type="NCBIfam" id="TIGR00916">
    <property type="entry name" value="2A0604s01"/>
    <property type="match status" value="1"/>
</dbReference>
<organism evidence="14">
    <name type="scientific">uncultured Desulfobacteraceae bacterium</name>
    <dbReference type="NCBI Taxonomy" id="218296"/>
    <lineage>
        <taxon>Bacteria</taxon>
        <taxon>Pseudomonadati</taxon>
        <taxon>Thermodesulfobacteriota</taxon>
        <taxon>Desulfobacteria</taxon>
        <taxon>Desulfobacterales</taxon>
        <taxon>Desulfobacteraceae</taxon>
        <taxon>environmental samples</taxon>
    </lineage>
</organism>
<gene>
    <name evidence="10 14" type="primary">secD</name>
    <name evidence="14" type="ORF">EPICR_60086</name>
</gene>
<keyword evidence="3 10" id="KW-1003">Cell membrane</keyword>